<accession>A0A942E4V4</accession>
<dbReference type="GO" id="GO:0006302">
    <property type="term" value="P:double-strand break repair"/>
    <property type="evidence" value="ECO:0007669"/>
    <property type="project" value="TreeGrafter"/>
</dbReference>
<dbReference type="AlphaFoldDB" id="A0A942E4V4"/>
<reference evidence="2" key="1">
    <citation type="submission" date="2021-04" db="EMBL/GenBank/DDBJ databases">
        <title>Devosia litorisediminis sp. nov., isolated from a sand dune.</title>
        <authorList>
            <person name="Park S."/>
            <person name="Yoon J.-H."/>
        </authorList>
    </citation>
    <scope>NUCLEOTIDE SEQUENCE</scope>
    <source>
        <strain evidence="2">BSSL-BM10</strain>
    </source>
</reference>
<dbReference type="SUPFAM" id="SSF52540">
    <property type="entry name" value="P-loop containing nucleoside triphosphate hydrolases"/>
    <property type="match status" value="1"/>
</dbReference>
<evidence type="ECO:0000313" key="2">
    <source>
        <dbReference type="EMBL" id="MBS3847481.1"/>
    </source>
</evidence>
<feature type="domain" description="ATPase AAA-type core" evidence="1">
    <location>
        <begin position="199"/>
        <end position="338"/>
    </location>
</feature>
<dbReference type="GO" id="GO:0000731">
    <property type="term" value="P:DNA synthesis involved in DNA repair"/>
    <property type="evidence" value="ECO:0007669"/>
    <property type="project" value="TreeGrafter"/>
</dbReference>
<evidence type="ECO:0000313" key="3">
    <source>
        <dbReference type="Proteomes" id="UP000678281"/>
    </source>
</evidence>
<proteinExistence type="predicted"/>
<dbReference type="InterPro" id="IPR014555">
    <property type="entry name" value="RecF-like"/>
</dbReference>
<dbReference type="Gene3D" id="3.40.50.300">
    <property type="entry name" value="P-loop containing nucleotide triphosphate hydrolases"/>
    <property type="match status" value="2"/>
</dbReference>
<protein>
    <submittedName>
        <fullName evidence="2">AAA family ATPase</fullName>
    </submittedName>
</protein>
<dbReference type="GO" id="GO:0016887">
    <property type="term" value="F:ATP hydrolysis activity"/>
    <property type="evidence" value="ECO:0007669"/>
    <property type="project" value="InterPro"/>
</dbReference>
<dbReference type="EMBL" id="JAGXTP010000001">
    <property type="protein sequence ID" value="MBS3847481.1"/>
    <property type="molecule type" value="Genomic_DNA"/>
</dbReference>
<keyword evidence="3" id="KW-1185">Reference proteome</keyword>
<organism evidence="2 3">
    <name type="scientific">Devosia litorisediminis</name>
    <dbReference type="NCBI Taxonomy" id="2829817"/>
    <lineage>
        <taxon>Bacteria</taxon>
        <taxon>Pseudomonadati</taxon>
        <taxon>Pseudomonadota</taxon>
        <taxon>Alphaproteobacteria</taxon>
        <taxon>Hyphomicrobiales</taxon>
        <taxon>Devosiaceae</taxon>
        <taxon>Devosia</taxon>
    </lineage>
</organism>
<evidence type="ECO:0000259" key="1">
    <source>
        <dbReference type="Pfam" id="PF13304"/>
    </source>
</evidence>
<dbReference type="PANTHER" id="PTHR32182:SF25">
    <property type="entry name" value="SLR1056 PROTEIN"/>
    <property type="match status" value="1"/>
</dbReference>
<dbReference type="Proteomes" id="UP000678281">
    <property type="component" value="Unassembled WGS sequence"/>
</dbReference>
<dbReference type="PIRSF" id="PIRSF029347">
    <property type="entry name" value="RecF"/>
    <property type="match status" value="1"/>
</dbReference>
<name>A0A942E4V4_9HYPH</name>
<dbReference type="GO" id="GO:0005524">
    <property type="term" value="F:ATP binding"/>
    <property type="evidence" value="ECO:0007669"/>
    <property type="project" value="InterPro"/>
</dbReference>
<dbReference type="InterPro" id="IPR003959">
    <property type="entry name" value="ATPase_AAA_core"/>
</dbReference>
<dbReference type="PANTHER" id="PTHR32182">
    <property type="entry name" value="DNA REPLICATION AND REPAIR PROTEIN RECF"/>
    <property type="match status" value="1"/>
</dbReference>
<comment type="caution">
    <text evidence="2">The sequence shown here is derived from an EMBL/GenBank/DDBJ whole genome shotgun (WGS) entry which is preliminary data.</text>
</comment>
<sequence>MVLTDLHFTNFRSIRTIGFPVRQLSVLVGANGVGKTNLYRALELVRAAATGEFAQEIAREGGLASVMWAGERKTHEQPRLSLRIGLDSIDPDGDGPACSYEIEPGFPTKVDAAFSLEAMVKRETLTLMGRRPVPLMERKGPAIWVRDPAGARIQADNVLLSSETALAELRGYPEIDRVREVIAAWRFYHGFRTDAGSPLRQPARAVTAPMLDANGANLAAVFATLRHIRQDSVDLDEAIDHAFPGATLEVPIPERFASFAMRFADMPKRAFAANELSDGTLQFLALMGALLAYRLPPLVALNEPETSLHPDMLPALARIIARAAQRTQVWIVTHSQVLAQELADQTGILPRQVIRQHGGTWLEGLSQIGEFVDD</sequence>
<dbReference type="InterPro" id="IPR027417">
    <property type="entry name" value="P-loop_NTPase"/>
</dbReference>
<gene>
    <name evidence="2" type="ORF">KD146_02105</name>
</gene>
<dbReference type="RefSeq" id="WP_212657101.1">
    <property type="nucleotide sequence ID" value="NZ_JAGXTP010000001.1"/>
</dbReference>
<dbReference type="Pfam" id="PF13304">
    <property type="entry name" value="AAA_21"/>
    <property type="match status" value="1"/>
</dbReference>